<feature type="region of interest" description="Disordered" evidence="1">
    <location>
        <begin position="364"/>
        <end position="393"/>
    </location>
</feature>
<name>A0A3P6RMT4_CYLGO</name>
<proteinExistence type="predicted"/>
<dbReference type="AlphaFoldDB" id="A0A3P6RMT4"/>
<keyword evidence="3" id="KW-1185">Reference proteome</keyword>
<accession>A0A3P6RMT4</accession>
<reference evidence="2 3" key="1">
    <citation type="submission" date="2018-11" db="EMBL/GenBank/DDBJ databases">
        <authorList>
            <consortium name="Pathogen Informatics"/>
        </authorList>
    </citation>
    <scope>NUCLEOTIDE SEQUENCE [LARGE SCALE GENOMIC DNA]</scope>
</reference>
<dbReference type="EMBL" id="UYRV01008860">
    <property type="protein sequence ID" value="VDK56020.1"/>
    <property type="molecule type" value="Genomic_DNA"/>
</dbReference>
<feature type="compositionally biased region" description="Low complexity" evidence="1">
    <location>
        <begin position="104"/>
        <end position="115"/>
    </location>
</feature>
<organism evidence="2 3">
    <name type="scientific">Cylicostephanus goldi</name>
    <name type="common">Nematode worm</name>
    <dbReference type="NCBI Taxonomy" id="71465"/>
    <lineage>
        <taxon>Eukaryota</taxon>
        <taxon>Metazoa</taxon>
        <taxon>Ecdysozoa</taxon>
        <taxon>Nematoda</taxon>
        <taxon>Chromadorea</taxon>
        <taxon>Rhabditida</taxon>
        <taxon>Rhabditina</taxon>
        <taxon>Rhabditomorpha</taxon>
        <taxon>Strongyloidea</taxon>
        <taxon>Strongylidae</taxon>
        <taxon>Cylicostephanus</taxon>
    </lineage>
</organism>
<evidence type="ECO:0000313" key="2">
    <source>
        <dbReference type="EMBL" id="VDK56020.1"/>
    </source>
</evidence>
<dbReference type="Proteomes" id="UP000271889">
    <property type="component" value="Unassembled WGS sequence"/>
</dbReference>
<gene>
    <name evidence="2" type="ORF">CGOC_LOCUS3504</name>
</gene>
<evidence type="ECO:0000256" key="1">
    <source>
        <dbReference type="SAM" id="MobiDB-lite"/>
    </source>
</evidence>
<sequence length="413" mass="45205">MLNYIENEPDTPINMNVAVDPQLLDISQMESFVDISKNQTAYADMSSEPDSSSMSQEIRDLSEPIKRTVVNSVNSVAQTVTAKASSELQQKTMSQEAKDLFVDSQETSESSSQETDYLSSKEKKEVVSIPYPIQLSTIPVLTTTEATTEATTTKVTEDVSTIVESSTIRKRSSVSDRQETDLKITAPVSNAKEYDWSIISSTASPFPPSEGVTTIKTPTIVRYFVKITRNPWLKKIPADEAYFFKNTTPMPLTSTTKETAGDIIADEVIETSEAETSAASTVTPDSTTEMETFPIGRIPDFVPIGNIEEIVPIWKGDFFESAEAQDQERERKPSIIPKLFDEATATVTSENTNDPFDIISTTSNVIETSEAEAPEPTTDQDAPNALNDTPTTALSLSSKFSGTFDNLATQSSV</sequence>
<protein>
    <submittedName>
        <fullName evidence="2">Uncharacterized protein</fullName>
    </submittedName>
</protein>
<evidence type="ECO:0000313" key="3">
    <source>
        <dbReference type="Proteomes" id="UP000271889"/>
    </source>
</evidence>
<feature type="region of interest" description="Disordered" evidence="1">
    <location>
        <begin position="101"/>
        <end position="121"/>
    </location>
</feature>